<keyword evidence="3" id="KW-0269">Exonuclease</keyword>
<dbReference type="AlphaFoldDB" id="A0AAV2IAV7"/>
<keyword evidence="2" id="KW-0378">Hydrolase</keyword>
<evidence type="ECO:0000256" key="3">
    <source>
        <dbReference type="ARBA" id="ARBA00022839"/>
    </source>
</evidence>
<feature type="non-terminal residue" evidence="5">
    <location>
        <position position="259"/>
    </location>
</feature>
<dbReference type="Pfam" id="PF12706">
    <property type="entry name" value="Lactamase_B_2"/>
    <property type="match status" value="1"/>
</dbReference>
<evidence type="ECO:0000313" key="5">
    <source>
        <dbReference type="EMBL" id="CAL1543874.1"/>
    </source>
</evidence>
<comment type="caution">
    <text evidence="5">The sequence shown here is derived from an EMBL/GenBank/DDBJ whole genome shotgun (WGS) entry which is preliminary data.</text>
</comment>
<dbReference type="GO" id="GO:0036297">
    <property type="term" value="P:interstrand cross-link repair"/>
    <property type="evidence" value="ECO:0007669"/>
    <property type="project" value="TreeGrafter"/>
</dbReference>
<dbReference type="GO" id="GO:0003684">
    <property type="term" value="F:damaged DNA binding"/>
    <property type="evidence" value="ECO:0007669"/>
    <property type="project" value="TreeGrafter"/>
</dbReference>
<evidence type="ECO:0000256" key="1">
    <source>
        <dbReference type="ARBA" id="ARBA00022722"/>
    </source>
</evidence>
<accession>A0AAV2IAV7</accession>
<dbReference type="GO" id="GO:0006303">
    <property type="term" value="P:double-strand break repair via nonhomologous end joining"/>
    <property type="evidence" value="ECO:0007669"/>
    <property type="project" value="TreeGrafter"/>
</dbReference>
<keyword evidence="6" id="KW-1185">Reference proteome</keyword>
<dbReference type="EMBL" id="CAXITT010000581">
    <property type="protein sequence ID" value="CAL1543874.1"/>
    <property type="molecule type" value="Genomic_DNA"/>
</dbReference>
<dbReference type="GO" id="GO:0035312">
    <property type="term" value="F:5'-3' DNA exonuclease activity"/>
    <property type="evidence" value="ECO:0007669"/>
    <property type="project" value="TreeGrafter"/>
</dbReference>
<evidence type="ECO:0000256" key="2">
    <source>
        <dbReference type="ARBA" id="ARBA00022801"/>
    </source>
</evidence>
<organism evidence="5 6">
    <name type="scientific">Lymnaea stagnalis</name>
    <name type="common">Great pond snail</name>
    <name type="synonym">Helix stagnalis</name>
    <dbReference type="NCBI Taxonomy" id="6523"/>
    <lineage>
        <taxon>Eukaryota</taxon>
        <taxon>Metazoa</taxon>
        <taxon>Spiralia</taxon>
        <taxon>Lophotrochozoa</taxon>
        <taxon>Mollusca</taxon>
        <taxon>Gastropoda</taxon>
        <taxon>Heterobranchia</taxon>
        <taxon>Euthyneura</taxon>
        <taxon>Panpulmonata</taxon>
        <taxon>Hygrophila</taxon>
        <taxon>Lymnaeoidea</taxon>
        <taxon>Lymnaeidae</taxon>
        <taxon>Lymnaea</taxon>
    </lineage>
</organism>
<evidence type="ECO:0000313" key="6">
    <source>
        <dbReference type="Proteomes" id="UP001497497"/>
    </source>
</evidence>
<reference evidence="5 6" key="1">
    <citation type="submission" date="2024-04" db="EMBL/GenBank/DDBJ databases">
        <authorList>
            <consortium name="Genoscope - CEA"/>
            <person name="William W."/>
        </authorList>
    </citation>
    <scope>NUCLEOTIDE SEQUENCE [LARGE SCALE GENOMIC DNA]</scope>
</reference>
<feature type="domain" description="Metallo-beta-lactamase" evidence="4">
    <location>
        <begin position="28"/>
        <end position="149"/>
    </location>
</feature>
<protein>
    <recommendedName>
        <fullName evidence="4">Metallo-beta-lactamase domain-containing protein</fullName>
    </recommendedName>
</protein>
<keyword evidence="1" id="KW-0540">Nuclease</keyword>
<dbReference type="PANTHER" id="PTHR23240">
    <property type="entry name" value="DNA CROSS-LINK REPAIR PROTEIN PSO2/SNM1-RELATED"/>
    <property type="match status" value="1"/>
</dbReference>
<dbReference type="Gene3D" id="3.40.50.12650">
    <property type="match status" value="1"/>
</dbReference>
<proteinExistence type="predicted"/>
<dbReference type="SUPFAM" id="SSF56281">
    <property type="entry name" value="Metallo-hydrolase/oxidoreductase"/>
    <property type="match status" value="1"/>
</dbReference>
<name>A0AAV2IAV7_LYMST</name>
<dbReference type="InterPro" id="IPR036866">
    <property type="entry name" value="RibonucZ/Hydroxyglut_hydro"/>
</dbReference>
<dbReference type="InterPro" id="IPR001279">
    <property type="entry name" value="Metallo-B-lactamas"/>
</dbReference>
<dbReference type="GO" id="GO:0000723">
    <property type="term" value="P:telomere maintenance"/>
    <property type="evidence" value="ECO:0007669"/>
    <property type="project" value="TreeGrafter"/>
</dbReference>
<dbReference type="Proteomes" id="UP001497497">
    <property type="component" value="Unassembled WGS sequence"/>
</dbReference>
<evidence type="ECO:0000259" key="4">
    <source>
        <dbReference type="Pfam" id="PF12706"/>
    </source>
</evidence>
<sequence>MNGHIIPKTNIAVDFWKIKGRQDILVHFLTHLHGDHTIGLTSTWNKPVHCSSFTAELLKSKYGISNKLLRVLPLNESVHIDTSSCGSFSVTACDANHCPGAVMFYFQGDFGNIFYTGDFRASESLIESCLTLKGKIDVLYLDNTYCSPKCIFPSQEECFDKIVEIIRRYPDHDVLIGVQTLGKEFMLGRLGAALNETIAVSPEMYKICDYLFDTNVFTTIHLNEQSRIRAIPLQDLTRAYWQYPKHCIAIKPTALFAGM</sequence>
<gene>
    <name evidence="5" type="ORF">GSLYS_00017387001</name>
</gene>
<dbReference type="PANTHER" id="PTHR23240:SF8">
    <property type="entry name" value="PROTEIN ARTEMIS"/>
    <property type="match status" value="1"/>
</dbReference>
<dbReference type="Gene3D" id="3.60.15.10">
    <property type="entry name" value="Ribonuclease Z/Hydroxyacylglutathione hydrolase-like"/>
    <property type="match status" value="1"/>
</dbReference>